<dbReference type="EMBL" id="JAMZFV010000014">
    <property type="protein sequence ID" value="MCP1110520.1"/>
    <property type="molecule type" value="Genomic_DNA"/>
</dbReference>
<name>A0ABT1EIJ1_9FIRM</name>
<dbReference type="CDD" id="cd01536">
    <property type="entry name" value="PBP1_ABC_sugar_binding-like"/>
    <property type="match status" value="1"/>
</dbReference>
<evidence type="ECO:0000313" key="6">
    <source>
        <dbReference type="Proteomes" id="UP001523565"/>
    </source>
</evidence>
<protein>
    <submittedName>
        <fullName evidence="5">Sugar ABC transporter substrate-binding protein</fullName>
    </submittedName>
</protein>
<comment type="similarity">
    <text evidence="2">Belongs to the bacterial solute-binding protein 2 family.</text>
</comment>
<gene>
    <name evidence="5" type="ORF">NK118_09685</name>
</gene>
<organism evidence="5 6">
    <name type="scientific">Ohessyouella blattaphilus</name>
    <dbReference type="NCBI Taxonomy" id="2949333"/>
    <lineage>
        <taxon>Bacteria</taxon>
        <taxon>Bacillati</taxon>
        <taxon>Bacillota</taxon>
        <taxon>Clostridia</taxon>
        <taxon>Lachnospirales</taxon>
        <taxon>Lachnospiraceae</taxon>
        <taxon>Ohessyouella</taxon>
    </lineage>
</organism>
<dbReference type="PROSITE" id="PS51257">
    <property type="entry name" value="PROKAR_LIPOPROTEIN"/>
    <property type="match status" value="1"/>
</dbReference>
<proteinExistence type="inferred from homology"/>
<evidence type="ECO:0000256" key="2">
    <source>
        <dbReference type="ARBA" id="ARBA00007639"/>
    </source>
</evidence>
<sequence>MSIKKRVLAVLLCVMMVISLTACGGDKSSEENEGETTKTAEPKVGISIWSSTDSLGKACTDLVKSAAADMGGSAMVDVSGLTPEKQVTSVENLISAGCDAITICPFSDAILPKVAKMCEDAEVPFMIYFRQILDPEVKEAVEGSKFYLGNCYEDEEVTGYNMGKSLADKGCKELMIISLPNGDTTAEQREKGLARACDEFGMKVVAEVRDVEQANDATKAVESAIAGFPNLDGVMFVSRGPAAFSGAIQAIKQADKVGEIFVSSIDFPDQIESMETAFEEGILAGVCGGHFPDPMFTTVVLFNYLNGTPLADDNISLTLNFIYLYSLEDVNNYYEFFEGDTPVYNESELAEMLKKNNTDFSVDALQEIMDTYSLEDVMGRRQ</sequence>
<dbReference type="InterPro" id="IPR028082">
    <property type="entry name" value="Peripla_BP_I"/>
</dbReference>
<keyword evidence="3" id="KW-0732">Signal</keyword>
<feature type="domain" description="Periplasmic binding protein" evidence="4">
    <location>
        <begin position="45"/>
        <end position="270"/>
    </location>
</feature>
<dbReference type="InterPro" id="IPR025997">
    <property type="entry name" value="SBP_2_dom"/>
</dbReference>
<dbReference type="Pfam" id="PF13407">
    <property type="entry name" value="Peripla_BP_4"/>
    <property type="match status" value="1"/>
</dbReference>
<comment type="caution">
    <text evidence="5">The sequence shown here is derived from an EMBL/GenBank/DDBJ whole genome shotgun (WGS) entry which is preliminary data.</text>
</comment>
<evidence type="ECO:0000259" key="4">
    <source>
        <dbReference type="Pfam" id="PF13407"/>
    </source>
</evidence>
<dbReference type="PANTHER" id="PTHR30036:SF7">
    <property type="entry name" value="ABC TRANSPORTER PERIPLASMIC-BINDING PROTEIN YPHF"/>
    <property type="match status" value="1"/>
</dbReference>
<dbReference type="PANTHER" id="PTHR30036">
    <property type="entry name" value="D-XYLOSE-BINDING PERIPLASMIC PROTEIN"/>
    <property type="match status" value="1"/>
</dbReference>
<dbReference type="RefSeq" id="WP_262069400.1">
    <property type="nucleotide sequence ID" value="NZ_JAMXOC010000014.1"/>
</dbReference>
<evidence type="ECO:0000256" key="3">
    <source>
        <dbReference type="SAM" id="SignalP"/>
    </source>
</evidence>
<dbReference type="InterPro" id="IPR050555">
    <property type="entry name" value="Bact_Solute-Bind_Prot2"/>
</dbReference>
<dbReference type="Gene3D" id="3.40.50.2300">
    <property type="match status" value="2"/>
</dbReference>
<evidence type="ECO:0000256" key="1">
    <source>
        <dbReference type="ARBA" id="ARBA00004196"/>
    </source>
</evidence>
<evidence type="ECO:0000313" key="5">
    <source>
        <dbReference type="EMBL" id="MCP1110520.1"/>
    </source>
</evidence>
<keyword evidence="6" id="KW-1185">Reference proteome</keyword>
<dbReference type="SUPFAM" id="SSF53822">
    <property type="entry name" value="Periplasmic binding protein-like I"/>
    <property type="match status" value="1"/>
</dbReference>
<feature type="chain" id="PRO_5045052065" evidence="3">
    <location>
        <begin position="25"/>
        <end position="382"/>
    </location>
</feature>
<dbReference type="Proteomes" id="UP001523565">
    <property type="component" value="Unassembled WGS sequence"/>
</dbReference>
<accession>A0ABT1EIJ1</accession>
<reference evidence="5 6" key="1">
    <citation type="journal article" date="2022" name="Genome Biol. Evol.">
        <title>Host diet, physiology and behaviors set the stage for Lachnospiraceae cladogenesis.</title>
        <authorList>
            <person name="Vera-Ponce De Leon A."/>
            <person name="Schneider M."/>
            <person name="Jahnes B.C."/>
            <person name="Sadowski V."/>
            <person name="Camuy-Velez L.A."/>
            <person name="Duan J."/>
            <person name="Sabree Z.L."/>
        </authorList>
    </citation>
    <scope>NUCLEOTIDE SEQUENCE [LARGE SCALE GENOMIC DNA]</scope>
    <source>
        <strain evidence="5 6">PAL227</strain>
    </source>
</reference>
<feature type="signal peptide" evidence="3">
    <location>
        <begin position="1"/>
        <end position="24"/>
    </location>
</feature>
<comment type="subcellular location">
    <subcellularLocation>
        <location evidence="1">Cell envelope</location>
    </subcellularLocation>
</comment>